<sequence length="95" mass="10381">MSALRTGLCRPGIIMYLAVVLLLVISSTYSGTALCVEYGRVARCELQLASDADGLFARESRSARQASSRRRRRVFTSQTNTIISISASDTSILYS</sequence>
<proteinExistence type="predicted"/>
<organism evidence="1 2">
    <name type="scientific">Trichogramma brassicae</name>
    <dbReference type="NCBI Taxonomy" id="86971"/>
    <lineage>
        <taxon>Eukaryota</taxon>
        <taxon>Metazoa</taxon>
        <taxon>Ecdysozoa</taxon>
        <taxon>Arthropoda</taxon>
        <taxon>Hexapoda</taxon>
        <taxon>Insecta</taxon>
        <taxon>Pterygota</taxon>
        <taxon>Neoptera</taxon>
        <taxon>Endopterygota</taxon>
        <taxon>Hymenoptera</taxon>
        <taxon>Apocrita</taxon>
        <taxon>Proctotrupomorpha</taxon>
        <taxon>Chalcidoidea</taxon>
        <taxon>Trichogrammatidae</taxon>
        <taxon>Trichogramma</taxon>
    </lineage>
</organism>
<evidence type="ECO:0000313" key="1">
    <source>
        <dbReference type="EMBL" id="CAB0029699.1"/>
    </source>
</evidence>
<dbReference type="AlphaFoldDB" id="A0A6H5I1D8"/>
<dbReference type="EMBL" id="CADCXV010000336">
    <property type="protein sequence ID" value="CAB0029699.1"/>
    <property type="molecule type" value="Genomic_DNA"/>
</dbReference>
<evidence type="ECO:0000313" key="2">
    <source>
        <dbReference type="Proteomes" id="UP000479190"/>
    </source>
</evidence>
<accession>A0A6H5I1D8</accession>
<reference evidence="1 2" key="1">
    <citation type="submission" date="2020-02" db="EMBL/GenBank/DDBJ databases">
        <authorList>
            <person name="Ferguson B K."/>
        </authorList>
    </citation>
    <scope>NUCLEOTIDE SEQUENCE [LARGE SCALE GENOMIC DNA]</scope>
</reference>
<protein>
    <submittedName>
        <fullName evidence="1">Uncharacterized protein</fullName>
    </submittedName>
</protein>
<dbReference type="Proteomes" id="UP000479190">
    <property type="component" value="Unassembled WGS sequence"/>
</dbReference>
<keyword evidence="2" id="KW-1185">Reference proteome</keyword>
<gene>
    <name evidence="1" type="ORF">TBRA_LOCUS1727</name>
</gene>
<name>A0A6H5I1D8_9HYME</name>